<accession>A0A9W4X622</accession>
<dbReference type="AlphaFoldDB" id="A0A9W4X622"/>
<reference evidence="1" key="1">
    <citation type="submission" date="2022-08" db="EMBL/GenBank/DDBJ databases">
        <authorList>
            <person name="Kallberg Y."/>
            <person name="Tangrot J."/>
            <person name="Rosling A."/>
        </authorList>
    </citation>
    <scope>NUCLEOTIDE SEQUENCE</scope>
    <source>
        <strain evidence="1">Wild A</strain>
    </source>
</reference>
<organism evidence="1 2">
    <name type="scientific">Funneliformis geosporum</name>
    <dbReference type="NCBI Taxonomy" id="1117311"/>
    <lineage>
        <taxon>Eukaryota</taxon>
        <taxon>Fungi</taxon>
        <taxon>Fungi incertae sedis</taxon>
        <taxon>Mucoromycota</taxon>
        <taxon>Glomeromycotina</taxon>
        <taxon>Glomeromycetes</taxon>
        <taxon>Glomerales</taxon>
        <taxon>Glomeraceae</taxon>
        <taxon>Funneliformis</taxon>
    </lineage>
</organism>
<keyword evidence="2" id="KW-1185">Reference proteome</keyword>
<dbReference type="Proteomes" id="UP001153678">
    <property type="component" value="Unassembled WGS sequence"/>
</dbReference>
<protein>
    <submittedName>
        <fullName evidence="1">5182_t:CDS:1</fullName>
    </submittedName>
</protein>
<evidence type="ECO:0000313" key="2">
    <source>
        <dbReference type="Proteomes" id="UP001153678"/>
    </source>
</evidence>
<dbReference type="EMBL" id="CAMKVN010016493">
    <property type="protein sequence ID" value="CAI2197534.1"/>
    <property type="molecule type" value="Genomic_DNA"/>
</dbReference>
<name>A0A9W4X622_9GLOM</name>
<comment type="caution">
    <text evidence="1">The sequence shown here is derived from an EMBL/GenBank/DDBJ whole genome shotgun (WGS) entry which is preliminary data.</text>
</comment>
<gene>
    <name evidence="1" type="ORF">FWILDA_LOCUS18126</name>
</gene>
<dbReference type="OrthoDB" id="414982at2759"/>
<sequence length="63" mass="7395">IAPDAEIGYLLEVDLEIPIHLYDFFADYSLAPEKQIVPENWLSLYNERLVRDKAVMENICLER</sequence>
<evidence type="ECO:0000313" key="1">
    <source>
        <dbReference type="EMBL" id="CAI2197534.1"/>
    </source>
</evidence>
<feature type="non-terminal residue" evidence="1">
    <location>
        <position position="63"/>
    </location>
</feature>
<feature type="non-terminal residue" evidence="1">
    <location>
        <position position="1"/>
    </location>
</feature>
<proteinExistence type="predicted"/>